<feature type="transmembrane region" description="Helical" evidence="1">
    <location>
        <begin position="286"/>
        <end position="314"/>
    </location>
</feature>
<dbReference type="Pfam" id="PF07690">
    <property type="entry name" value="MFS_1"/>
    <property type="match status" value="1"/>
</dbReference>
<reference evidence="3 4" key="1">
    <citation type="submission" date="2007-10" db="EMBL/GenBank/DDBJ databases">
        <title>Complete sequence of Caldivirga maquilingensis IC-167.</title>
        <authorList>
            <consortium name="US DOE Joint Genome Institute"/>
            <person name="Copeland A."/>
            <person name="Lucas S."/>
            <person name="Lapidus A."/>
            <person name="Barry K."/>
            <person name="Glavina del Rio T."/>
            <person name="Dalin E."/>
            <person name="Tice H."/>
            <person name="Pitluck S."/>
            <person name="Saunders E."/>
            <person name="Brettin T."/>
            <person name="Bruce D."/>
            <person name="Detter J.C."/>
            <person name="Han C."/>
            <person name="Schmutz J."/>
            <person name="Larimer F."/>
            <person name="Land M."/>
            <person name="Hauser L."/>
            <person name="Kyrpides N."/>
            <person name="Ivanova N."/>
            <person name="Biddle J.F."/>
            <person name="Zhang Z."/>
            <person name="Fitz-Gibbon S.T."/>
            <person name="Lowe T.M."/>
            <person name="Saltikov C."/>
            <person name="House C.H."/>
            <person name="Richardson P."/>
        </authorList>
    </citation>
    <scope>NUCLEOTIDE SEQUENCE [LARGE SCALE GENOMIC DNA]</scope>
    <source>
        <strain evidence="4">ATCC 700844 / DSM 13496 / JCM 10307 / IC-167</strain>
    </source>
</reference>
<dbReference type="InterPro" id="IPR036259">
    <property type="entry name" value="MFS_trans_sf"/>
</dbReference>
<feature type="transmembrane region" description="Helical" evidence="1">
    <location>
        <begin position="168"/>
        <end position="187"/>
    </location>
</feature>
<dbReference type="GeneID" id="5708513"/>
<dbReference type="SUPFAM" id="SSF103473">
    <property type="entry name" value="MFS general substrate transporter"/>
    <property type="match status" value="1"/>
</dbReference>
<dbReference type="RefSeq" id="WP_012185792.1">
    <property type="nucleotide sequence ID" value="NC_009954.1"/>
</dbReference>
<dbReference type="Proteomes" id="UP000001137">
    <property type="component" value="Chromosome"/>
</dbReference>
<dbReference type="PANTHER" id="PTHR23520">
    <property type="entry name" value="TRANSPORTER, PUTATIVE (AFU_ORTHOLOGUE AFUA_3G04000)-RELATED"/>
    <property type="match status" value="1"/>
</dbReference>
<dbReference type="KEGG" id="cma:Cmaq_0736"/>
<dbReference type="Gene3D" id="1.20.1250.20">
    <property type="entry name" value="MFS general substrate transporter like domains"/>
    <property type="match status" value="1"/>
</dbReference>
<dbReference type="PANTHER" id="PTHR23520:SF5">
    <property type="entry name" value="TRANSPORTER, PUTATIVE (AFU_ORTHOLOGUE AFUA_3G04000)-RELATED"/>
    <property type="match status" value="1"/>
</dbReference>
<dbReference type="InterPro" id="IPR011701">
    <property type="entry name" value="MFS"/>
</dbReference>
<keyword evidence="1" id="KW-1133">Transmembrane helix</keyword>
<sequence>MNRNVKALVASRIIRSFSFGYLSFIIPLYLKSIGFNPVLIGLYFMINAISSSLLVLAAGFLGDLYGRRDTLIAMSSLFTASMLVYSTTVNRLAIFATSILGTTGGGGPGGGAGGGPVTPLQTSLLADNTSPVERTRVYSITTAASTASSLAGAASSYLFLSMGLGDLFLFRLSAVLSALSLLVLLMVSRDKGRIRVDSISQIIPRRSSGSVVKIAIAGSLGSLGLGMVTPLLPLWFKLYLHATELDVNMIYMASYLVSMVSTLLADRVERVMGRVKAISVLRAVSVGLFIVMAVTPSLIIDSVLYIIRVALYMVTIPMRQSLSMEVITSDERARGLSITGLARRLPYSLGSFIAGVMMNSALFALSMITGGLVSMLDPLLYYIFFRSLGVRSRDRVND</sequence>
<dbReference type="EMBL" id="CP000852">
    <property type="protein sequence ID" value="ABW01572.1"/>
    <property type="molecule type" value="Genomic_DNA"/>
</dbReference>
<keyword evidence="4" id="KW-1185">Reference proteome</keyword>
<name>A8MCR6_CALMQ</name>
<accession>A8MCR6</accession>
<evidence type="ECO:0000313" key="3">
    <source>
        <dbReference type="EMBL" id="ABW01572.1"/>
    </source>
</evidence>
<dbReference type="eggNOG" id="arCOG00132">
    <property type="taxonomic scope" value="Archaea"/>
</dbReference>
<feature type="transmembrane region" description="Helical" evidence="1">
    <location>
        <begin position="214"/>
        <end position="236"/>
    </location>
</feature>
<protein>
    <submittedName>
        <fullName evidence="3">Major facilitator superfamily MFS_1</fullName>
    </submittedName>
</protein>
<dbReference type="STRING" id="397948.Cmaq_0736"/>
<feature type="transmembrane region" description="Helical" evidence="1">
    <location>
        <begin position="77"/>
        <end position="100"/>
    </location>
</feature>
<dbReference type="AlphaFoldDB" id="A8MCR6"/>
<evidence type="ECO:0000256" key="1">
    <source>
        <dbReference type="SAM" id="Phobius"/>
    </source>
</evidence>
<keyword evidence="1" id="KW-0472">Membrane</keyword>
<dbReference type="HOGENOM" id="CLU_025894_3_1_2"/>
<dbReference type="OrthoDB" id="56622at2157"/>
<proteinExistence type="predicted"/>
<feature type="domain" description="Major facilitator superfamily (MFS) profile" evidence="2">
    <location>
        <begin position="4"/>
        <end position="389"/>
    </location>
</feature>
<organism evidence="3 4">
    <name type="scientific">Caldivirga maquilingensis (strain ATCC 700844 / DSM 13496 / JCM 10307 / IC-167)</name>
    <dbReference type="NCBI Taxonomy" id="397948"/>
    <lineage>
        <taxon>Archaea</taxon>
        <taxon>Thermoproteota</taxon>
        <taxon>Thermoprotei</taxon>
        <taxon>Thermoproteales</taxon>
        <taxon>Thermoproteaceae</taxon>
        <taxon>Caldivirga</taxon>
    </lineage>
</organism>
<gene>
    <name evidence="3" type="ordered locus">Cmaq_0736</name>
</gene>
<evidence type="ECO:0000259" key="2">
    <source>
        <dbReference type="PROSITE" id="PS50850"/>
    </source>
</evidence>
<dbReference type="InterPro" id="IPR020846">
    <property type="entry name" value="MFS_dom"/>
</dbReference>
<feature type="transmembrane region" description="Helical" evidence="1">
    <location>
        <begin position="361"/>
        <end position="385"/>
    </location>
</feature>
<feature type="transmembrane region" description="Helical" evidence="1">
    <location>
        <begin position="42"/>
        <end position="65"/>
    </location>
</feature>
<dbReference type="PROSITE" id="PS50850">
    <property type="entry name" value="MFS"/>
    <property type="match status" value="1"/>
</dbReference>
<keyword evidence="1" id="KW-0812">Transmembrane</keyword>
<feature type="transmembrane region" description="Helical" evidence="1">
    <location>
        <begin position="248"/>
        <end position="265"/>
    </location>
</feature>
<evidence type="ECO:0000313" key="4">
    <source>
        <dbReference type="Proteomes" id="UP000001137"/>
    </source>
</evidence>
<feature type="transmembrane region" description="Helical" evidence="1">
    <location>
        <begin position="12"/>
        <end position="30"/>
    </location>
</feature>
<dbReference type="GO" id="GO:0022857">
    <property type="term" value="F:transmembrane transporter activity"/>
    <property type="evidence" value="ECO:0007669"/>
    <property type="project" value="InterPro"/>
</dbReference>